<evidence type="ECO:0000313" key="3">
    <source>
        <dbReference type="EMBL" id="KAK8017028.1"/>
    </source>
</evidence>
<dbReference type="InterPro" id="IPR010730">
    <property type="entry name" value="HET"/>
</dbReference>
<evidence type="ECO:0000313" key="4">
    <source>
        <dbReference type="Proteomes" id="UP001444661"/>
    </source>
</evidence>
<dbReference type="PANTHER" id="PTHR24148:SF64">
    <property type="entry name" value="HETEROKARYON INCOMPATIBILITY DOMAIN-CONTAINING PROTEIN"/>
    <property type="match status" value="1"/>
</dbReference>
<sequence>MPKSKRKHRRQGKRQRRHQRRRQKVLKYTYEPITADYTTRMLTIHNGAYRDQLTGDLEMAKLDDCLPWKALSYAWGTTTTYSRIKIGKRFIKISNNLDGALRRLRCKNDEGPSGPGFRLWVDQICINQENLEERSQQVQLMYNIYEKAEKVLVWLGPDPDKIAEKATFALRQVASLDDTQISRILREGLGSFEPTIELEHLKTLLDRPWFRRLWVAQEVGTDTPAEFYWGQECMSFDILYKACNALYNKLLVEIDAANLRCATPILLYKSFVEKAETTEPQHADFTYQLYQFNKASRKKCLDPKDRVFALLGHYSARIGPDKHLIMQADYSSTETAVYRELAIRALTDAKSTFILNAVEHKGKQHPHPPHI</sequence>
<evidence type="ECO:0000259" key="2">
    <source>
        <dbReference type="Pfam" id="PF06985"/>
    </source>
</evidence>
<reference evidence="3 4" key="1">
    <citation type="submission" date="2023-01" db="EMBL/GenBank/DDBJ databases">
        <title>Analysis of 21 Apiospora genomes using comparative genomics revels a genus with tremendous synthesis potential of carbohydrate active enzymes and secondary metabolites.</title>
        <authorList>
            <person name="Sorensen T."/>
        </authorList>
    </citation>
    <scope>NUCLEOTIDE SEQUENCE [LARGE SCALE GENOMIC DNA]</scope>
    <source>
        <strain evidence="3 4">CBS 33761</strain>
    </source>
</reference>
<dbReference type="InterPro" id="IPR052895">
    <property type="entry name" value="HetReg/Transcr_Mod"/>
</dbReference>
<keyword evidence="4" id="KW-1185">Reference proteome</keyword>
<dbReference type="Pfam" id="PF06985">
    <property type="entry name" value="HET"/>
    <property type="match status" value="1"/>
</dbReference>
<gene>
    <name evidence="3" type="ORF">PG993_015217</name>
</gene>
<dbReference type="Proteomes" id="UP001444661">
    <property type="component" value="Unassembled WGS sequence"/>
</dbReference>
<proteinExistence type="predicted"/>
<comment type="caution">
    <text evidence="3">The sequence shown here is derived from an EMBL/GenBank/DDBJ whole genome shotgun (WGS) entry which is preliminary data.</text>
</comment>
<evidence type="ECO:0000256" key="1">
    <source>
        <dbReference type="SAM" id="MobiDB-lite"/>
    </source>
</evidence>
<feature type="domain" description="Heterokaryon incompatibility" evidence="2">
    <location>
        <begin position="68"/>
        <end position="218"/>
    </location>
</feature>
<accession>A0ABR1RS33</accession>
<dbReference type="PANTHER" id="PTHR24148">
    <property type="entry name" value="ANKYRIN REPEAT DOMAIN-CONTAINING PROTEIN 39 HOMOLOG-RELATED"/>
    <property type="match status" value="1"/>
</dbReference>
<dbReference type="EMBL" id="JAQQWK010000014">
    <property type="protein sequence ID" value="KAK8017028.1"/>
    <property type="molecule type" value="Genomic_DNA"/>
</dbReference>
<name>A0ABR1RS33_9PEZI</name>
<feature type="region of interest" description="Disordered" evidence="1">
    <location>
        <begin position="1"/>
        <end position="22"/>
    </location>
</feature>
<protein>
    <recommendedName>
        <fullName evidence="2">Heterokaryon incompatibility domain-containing protein</fullName>
    </recommendedName>
</protein>
<organism evidence="3 4">
    <name type="scientific">Apiospora rasikravindrae</name>
    <dbReference type="NCBI Taxonomy" id="990691"/>
    <lineage>
        <taxon>Eukaryota</taxon>
        <taxon>Fungi</taxon>
        <taxon>Dikarya</taxon>
        <taxon>Ascomycota</taxon>
        <taxon>Pezizomycotina</taxon>
        <taxon>Sordariomycetes</taxon>
        <taxon>Xylariomycetidae</taxon>
        <taxon>Amphisphaeriales</taxon>
        <taxon>Apiosporaceae</taxon>
        <taxon>Apiospora</taxon>
    </lineage>
</organism>